<protein>
    <submittedName>
        <fullName evidence="1">Uncharacterized protein</fullName>
    </submittedName>
</protein>
<accession>A0AAD6HKR7</accession>
<reference evidence="1" key="2">
    <citation type="submission" date="2023-01" db="EMBL/GenBank/DDBJ databases">
        <authorList>
            <person name="Petersen C."/>
        </authorList>
    </citation>
    <scope>NUCLEOTIDE SEQUENCE</scope>
    <source>
        <strain evidence="1">IBT 17514</strain>
    </source>
</reference>
<dbReference type="EMBL" id="JAQJAN010000008">
    <property type="protein sequence ID" value="KAJ5724814.1"/>
    <property type="molecule type" value="Genomic_DNA"/>
</dbReference>
<name>A0AAD6HKR7_9EURO</name>
<keyword evidence="2" id="KW-1185">Reference proteome</keyword>
<comment type="caution">
    <text evidence="1">The sequence shown here is derived from an EMBL/GenBank/DDBJ whole genome shotgun (WGS) entry which is preliminary data.</text>
</comment>
<gene>
    <name evidence="1" type="ORF">N7493_006542</name>
</gene>
<dbReference type="AlphaFoldDB" id="A0AAD6HKR7"/>
<reference evidence="1" key="1">
    <citation type="journal article" date="2023" name="IMA Fungus">
        <title>Comparative genomic study of the Penicillium genus elucidates a diverse pangenome and 15 lateral gene transfer events.</title>
        <authorList>
            <person name="Petersen C."/>
            <person name="Sorensen T."/>
            <person name="Nielsen M.R."/>
            <person name="Sondergaard T.E."/>
            <person name="Sorensen J.L."/>
            <person name="Fitzpatrick D.A."/>
            <person name="Frisvad J.C."/>
            <person name="Nielsen K.L."/>
        </authorList>
    </citation>
    <scope>NUCLEOTIDE SEQUENCE</scope>
    <source>
        <strain evidence="1">IBT 17514</strain>
    </source>
</reference>
<dbReference type="Proteomes" id="UP001215712">
    <property type="component" value="Unassembled WGS sequence"/>
</dbReference>
<sequence>MDSQARDPILSDEEARIRGKQVIQWIENPSANDPPCPVSMNTLTYQQIQDQSHEGMFRLANFMPGVGSDALKFPVGVESPRTYIQRYVGFGDETHYILFFARGVIGLYDIKHPMGSSSPHPTDVALTLYSKEFGALDTLRYVFVYGVVNTQTVNFLNRHFEAQSIAQFGSPGILKHYSYMYGTPEYEVLLGVRIPRTVGYLVLGAFPRGERRIARIEAYASPGPSFNIRFDIEPIQCL</sequence>
<evidence type="ECO:0000313" key="1">
    <source>
        <dbReference type="EMBL" id="KAJ5724814.1"/>
    </source>
</evidence>
<organism evidence="1 2">
    <name type="scientific">Penicillium malachiteum</name>
    <dbReference type="NCBI Taxonomy" id="1324776"/>
    <lineage>
        <taxon>Eukaryota</taxon>
        <taxon>Fungi</taxon>
        <taxon>Dikarya</taxon>
        <taxon>Ascomycota</taxon>
        <taxon>Pezizomycotina</taxon>
        <taxon>Eurotiomycetes</taxon>
        <taxon>Eurotiomycetidae</taxon>
        <taxon>Eurotiales</taxon>
        <taxon>Aspergillaceae</taxon>
        <taxon>Penicillium</taxon>
    </lineage>
</organism>
<proteinExistence type="predicted"/>
<evidence type="ECO:0000313" key="2">
    <source>
        <dbReference type="Proteomes" id="UP001215712"/>
    </source>
</evidence>